<comment type="caution">
    <text evidence="1">The sequence shown here is derived from an EMBL/GenBank/DDBJ whole genome shotgun (WGS) entry which is preliminary data.</text>
</comment>
<dbReference type="Pfam" id="PF10604">
    <property type="entry name" value="Polyketide_cyc2"/>
    <property type="match status" value="1"/>
</dbReference>
<dbReference type="InterPro" id="IPR019587">
    <property type="entry name" value="Polyketide_cyclase/dehydratase"/>
</dbReference>
<dbReference type="AlphaFoldDB" id="A0A6M1L936"/>
<dbReference type="EMBL" id="SAIY01000006">
    <property type="protein sequence ID" value="NGM14716.1"/>
    <property type="molecule type" value="Genomic_DNA"/>
</dbReference>
<dbReference type="Gene3D" id="3.30.530.20">
    <property type="match status" value="1"/>
</dbReference>
<name>A0A6M1L936_9ACTN</name>
<sequence>MSTVAVNGVVAASAADLWRVLTDLSRPRCGDRPVQLLTPGTFGPGTSWREIRSRPGGGTMAEEFVVLAAEPPRRLVLGSPGDGVDYRITWTLRDIHRRGRRYASVTVTVRAQPAAVAGRALALLLGGLAVRAAERVLRQDIAALAAAASARHADVA</sequence>
<proteinExistence type="predicted"/>
<dbReference type="SUPFAM" id="SSF55961">
    <property type="entry name" value="Bet v1-like"/>
    <property type="match status" value="1"/>
</dbReference>
<keyword evidence="2" id="KW-1185">Reference proteome</keyword>
<dbReference type="CDD" id="cd07812">
    <property type="entry name" value="SRPBCC"/>
    <property type="match status" value="1"/>
</dbReference>
<evidence type="ECO:0000313" key="1">
    <source>
        <dbReference type="EMBL" id="NGM14716.1"/>
    </source>
</evidence>
<reference evidence="1 2" key="1">
    <citation type="submission" date="2020-02" db="EMBL/GenBank/DDBJ databases">
        <title>Draft Genome Sequence of Verrucosispora sp. Strain CWR15, Isolated from Gulf of Mexico Sponge.</title>
        <authorList>
            <person name="Kennedy S.J."/>
            <person name="Cella E."/>
            <person name="Azarian T."/>
            <person name="Baker B.J."/>
            <person name="Shaw L.N."/>
        </authorList>
    </citation>
    <scope>NUCLEOTIDE SEQUENCE [LARGE SCALE GENOMIC DNA]</scope>
    <source>
        <strain evidence="1 2">CWR15</strain>
    </source>
</reference>
<dbReference type="InterPro" id="IPR023393">
    <property type="entry name" value="START-like_dom_sf"/>
</dbReference>
<protein>
    <submittedName>
        <fullName evidence="1">SRPBCC family protein</fullName>
    </submittedName>
</protein>
<evidence type="ECO:0000313" key="2">
    <source>
        <dbReference type="Proteomes" id="UP000478148"/>
    </source>
</evidence>
<dbReference type="Proteomes" id="UP000478148">
    <property type="component" value="Unassembled WGS sequence"/>
</dbReference>
<gene>
    <name evidence="1" type="ORF">ENC19_19685</name>
</gene>
<organism evidence="1 2">
    <name type="scientific">Verrucosispora sioxanthis</name>
    <dbReference type="NCBI Taxonomy" id="2499994"/>
    <lineage>
        <taxon>Bacteria</taxon>
        <taxon>Bacillati</taxon>
        <taxon>Actinomycetota</taxon>
        <taxon>Actinomycetes</taxon>
        <taxon>Micromonosporales</taxon>
        <taxon>Micromonosporaceae</taxon>
        <taxon>Micromonospora</taxon>
    </lineage>
</organism>
<dbReference type="RefSeq" id="WP_164448595.1">
    <property type="nucleotide sequence ID" value="NZ_SAIY01000006.1"/>
</dbReference>
<accession>A0A6M1L936</accession>